<reference evidence="2 3" key="1">
    <citation type="submission" date="2020-04" db="EMBL/GenBank/DDBJ databases">
        <title>MicrobeNet Type strains.</title>
        <authorList>
            <person name="Nicholson A.C."/>
        </authorList>
    </citation>
    <scope>NUCLEOTIDE SEQUENCE [LARGE SCALE GENOMIC DNA]</scope>
    <source>
        <strain evidence="2 3">DSM 45078</strain>
    </source>
</reference>
<accession>A0A846XL32</accession>
<evidence type="ECO:0000313" key="2">
    <source>
        <dbReference type="EMBL" id="NKY35366.1"/>
    </source>
</evidence>
<name>A0A846XL32_9NOCA</name>
<dbReference type="CDD" id="cd05289">
    <property type="entry name" value="MDR_like_2"/>
    <property type="match status" value="1"/>
</dbReference>
<keyword evidence="3" id="KW-1185">Reference proteome</keyword>
<gene>
    <name evidence="2" type="ORF">HGA13_20165</name>
</gene>
<dbReference type="Gene3D" id="3.40.50.720">
    <property type="entry name" value="NAD(P)-binding Rossmann-like Domain"/>
    <property type="match status" value="1"/>
</dbReference>
<dbReference type="Proteomes" id="UP000565715">
    <property type="component" value="Unassembled WGS sequence"/>
</dbReference>
<dbReference type="SUPFAM" id="SSF50129">
    <property type="entry name" value="GroES-like"/>
    <property type="match status" value="1"/>
</dbReference>
<organism evidence="2 3">
    <name type="scientific">Nocardia speluncae</name>
    <dbReference type="NCBI Taxonomy" id="419477"/>
    <lineage>
        <taxon>Bacteria</taxon>
        <taxon>Bacillati</taxon>
        <taxon>Actinomycetota</taxon>
        <taxon>Actinomycetes</taxon>
        <taxon>Mycobacteriales</taxon>
        <taxon>Nocardiaceae</taxon>
        <taxon>Nocardia</taxon>
    </lineage>
</organism>
<dbReference type="InterPro" id="IPR036291">
    <property type="entry name" value="NAD(P)-bd_dom_sf"/>
</dbReference>
<dbReference type="GO" id="GO:0016491">
    <property type="term" value="F:oxidoreductase activity"/>
    <property type="evidence" value="ECO:0007669"/>
    <property type="project" value="InterPro"/>
</dbReference>
<dbReference type="InterPro" id="IPR013154">
    <property type="entry name" value="ADH-like_N"/>
</dbReference>
<dbReference type="PANTHER" id="PTHR43482">
    <property type="entry name" value="PROTEIN AST1-RELATED"/>
    <property type="match status" value="1"/>
</dbReference>
<dbReference type="RefSeq" id="WP_210747126.1">
    <property type="nucleotide sequence ID" value="NZ_JAAXOO010000005.1"/>
</dbReference>
<proteinExistence type="predicted"/>
<protein>
    <submittedName>
        <fullName evidence="2">NADP-dependent oxidoreductase</fullName>
    </submittedName>
</protein>
<dbReference type="AlphaFoldDB" id="A0A846XL32"/>
<dbReference type="EMBL" id="JAAXOO010000005">
    <property type="protein sequence ID" value="NKY35366.1"/>
    <property type="molecule type" value="Genomic_DNA"/>
</dbReference>
<dbReference type="SMART" id="SM00829">
    <property type="entry name" value="PKS_ER"/>
    <property type="match status" value="1"/>
</dbReference>
<dbReference type="Pfam" id="PF08240">
    <property type="entry name" value="ADH_N"/>
    <property type="match status" value="1"/>
</dbReference>
<dbReference type="InterPro" id="IPR011032">
    <property type="entry name" value="GroES-like_sf"/>
</dbReference>
<evidence type="ECO:0000313" key="3">
    <source>
        <dbReference type="Proteomes" id="UP000565715"/>
    </source>
</evidence>
<dbReference type="Pfam" id="PF13602">
    <property type="entry name" value="ADH_zinc_N_2"/>
    <property type="match status" value="1"/>
</dbReference>
<feature type="domain" description="Enoyl reductase (ER)" evidence="1">
    <location>
        <begin position="13"/>
        <end position="295"/>
    </location>
</feature>
<dbReference type="Gene3D" id="3.90.180.10">
    <property type="entry name" value="Medium-chain alcohol dehydrogenases, catalytic domain"/>
    <property type="match status" value="1"/>
</dbReference>
<comment type="caution">
    <text evidence="2">The sequence shown here is derived from an EMBL/GenBank/DDBJ whole genome shotgun (WGS) entry which is preliminary data.</text>
</comment>
<dbReference type="PANTHER" id="PTHR43482:SF1">
    <property type="entry name" value="PROTEIN AST1-RELATED"/>
    <property type="match status" value="1"/>
</dbReference>
<dbReference type="InterPro" id="IPR020843">
    <property type="entry name" value="ER"/>
</dbReference>
<sequence length="308" mass="32066">MAIVKAISQQIVGGPEVLQVVEVDTPRPAAGEVLVRVAATSVNAADWKARRGIVDRLGPPPFTLGLDVSGVVAQIGSEVNGFRPGDEVFGMAMGANAENVAVPVTALAPKPDHLDHVHAAALPTAALTAWQALAGIGTGDRVLIHAAAGGVGHLAVQIAKSRGAYVIGTARTVNHGYLRGLGADEVVDYTATDFSTALDPVDMVLDLVGGDYGTRSARVLRPGGRLVDAQGNDATGDPRYRRFYVHPSGSALREISALVAVGRLRVEVDRVMSLADIAEAHRLSESGRVRGKIVLTAWESTADLSTQA</sequence>
<dbReference type="PROSITE" id="PS01162">
    <property type="entry name" value="QOR_ZETA_CRYSTAL"/>
    <property type="match status" value="1"/>
</dbReference>
<evidence type="ECO:0000259" key="1">
    <source>
        <dbReference type="SMART" id="SM00829"/>
    </source>
</evidence>
<dbReference type="SUPFAM" id="SSF51735">
    <property type="entry name" value="NAD(P)-binding Rossmann-fold domains"/>
    <property type="match status" value="1"/>
</dbReference>
<dbReference type="InterPro" id="IPR002364">
    <property type="entry name" value="Quin_OxRdtase/zeta-crystal_CS"/>
</dbReference>
<dbReference type="GO" id="GO:0008270">
    <property type="term" value="F:zinc ion binding"/>
    <property type="evidence" value="ECO:0007669"/>
    <property type="project" value="InterPro"/>
</dbReference>
<dbReference type="InterPro" id="IPR052585">
    <property type="entry name" value="Lipid_raft_assoc_Zn_ADH"/>
</dbReference>